<dbReference type="AlphaFoldDB" id="A0A9P5YUY6"/>
<feature type="domain" description="BZIP" evidence="2">
    <location>
        <begin position="78"/>
        <end position="92"/>
    </location>
</feature>
<dbReference type="Pfam" id="PF07716">
    <property type="entry name" value="bZIP_2"/>
    <property type="match status" value="1"/>
</dbReference>
<name>A0A9P5YUY6_9AGAR</name>
<evidence type="ECO:0000313" key="3">
    <source>
        <dbReference type="EMBL" id="KAF9475079.1"/>
    </source>
</evidence>
<sequence length="133" mass="15511">RRNKATGIRKGITPDALLNEDAPTQPRKYTTPSATSRKEVPAVFQRKRSRSAAFGDEEDQLGDDLPLNPTEKDLIEQKRRQNTVAARRSRKRKLEQFQKLQSEVDEERRLKEIWRTRAQTMLSTLHQMGVQWP</sequence>
<dbReference type="CDD" id="cd12193">
    <property type="entry name" value="bZIP_GCN4"/>
    <property type="match status" value="1"/>
</dbReference>
<evidence type="ECO:0000256" key="1">
    <source>
        <dbReference type="SAM" id="MobiDB-lite"/>
    </source>
</evidence>
<dbReference type="Gene3D" id="3.30.160.60">
    <property type="entry name" value="Classic Zinc Finger"/>
    <property type="match status" value="1"/>
</dbReference>
<dbReference type="PROSITE" id="PS00036">
    <property type="entry name" value="BZIP_BASIC"/>
    <property type="match status" value="1"/>
</dbReference>
<dbReference type="InterPro" id="IPR004827">
    <property type="entry name" value="bZIP"/>
</dbReference>
<evidence type="ECO:0000313" key="4">
    <source>
        <dbReference type="Proteomes" id="UP000807469"/>
    </source>
</evidence>
<keyword evidence="4" id="KW-1185">Reference proteome</keyword>
<evidence type="ECO:0000259" key="2">
    <source>
        <dbReference type="PROSITE" id="PS00036"/>
    </source>
</evidence>
<proteinExistence type="predicted"/>
<dbReference type="Proteomes" id="UP000807469">
    <property type="component" value="Unassembled WGS sequence"/>
</dbReference>
<comment type="caution">
    <text evidence="3">The sequence shown here is derived from an EMBL/GenBank/DDBJ whole genome shotgun (WGS) entry which is preliminary data.</text>
</comment>
<dbReference type="OrthoDB" id="2257100at2759"/>
<feature type="non-terminal residue" evidence="3">
    <location>
        <position position="133"/>
    </location>
</feature>
<gene>
    <name evidence="3" type="ORF">BDN70DRAFT_776529</name>
</gene>
<feature type="compositionally biased region" description="Basic and acidic residues" evidence="1">
    <location>
        <begin position="70"/>
        <end position="79"/>
    </location>
</feature>
<organism evidence="3 4">
    <name type="scientific">Pholiota conissans</name>
    <dbReference type="NCBI Taxonomy" id="109636"/>
    <lineage>
        <taxon>Eukaryota</taxon>
        <taxon>Fungi</taxon>
        <taxon>Dikarya</taxon>
        <taxon>Basidiomycota</taxon>
        <taxon>Agaricomycotina</taxon>
        <taxon>Agaricomycetes</taxon>
        <taxon>Agaricomycetidae</taxon>
        <taxon>Agaricales</taxon>
        <taxon>Agaricineae</taxon>
        <taxon>Strophariaceae</taxon>
        <taxon>Pholiota</taxon>
    </lineage>
</organism>
<protein>
    <recommendedName>
        <fullName evidence="2">BZIP domain-containing protein</fullName>
    </recommendedName>
</protein>
<dbReference type="GO" id="GO:0003700">
    <property type="term" value="F:DNA-binding transcription factor activity"/>
    <property type="evidence" value="ECO:0007669"/>
    <property type="project" value="InterPro"/>
</dbReference>
<reference evidence="3" key="1">
    <citation type="submission" date="2020-11" db="EMBL/GenBank/DDBJ databases">
        <authorList>
            <consortium name="DOE Joint Genome Institute"/>
            <person name="Ahrendt S."/>
            <person name="Riley R."/>
            <person name="Andreopoulos W."/>
            <person name="Labutti K."/>
            <person name="Pangilinan J."/>
            <person name="Ruiz-Duenas F.J."/>
            <person name="Barrasa J.M."/>
            <person name="Sanchez-Garcia M."/>
            <person name="Camarero S."/>
            <person name="Miyauchi S."/>
            <person name="Serrano A."/>
            <person name="Linde D."/>
            <person name="Babiker R."/>
            <person name="Drula E."/>
            <person name="Ayuso-Fernandez I."/>
            <person name="Pacheco R."/>
            <person name="Padilla G."/>
            <person name="Ferreira P."/>
            <person name="Barriuso J."/>
            <person name="Kellner H."/>
            <person name="Castanera R."/>
            <person name="Alfaro M."/>
            <person name="Ramirez L."/>
            <person name="Pisabarro A.G."/>
            <person name="Kuo A."/>
            <person name="Tritt A."/>
            <person name="Lipzen A."/>
            <person name="He G."/>
            <person name="Yan M."/>
            <person name="Ng V."/>
            <person name="Cullen D."/>
            <person name="Martin F."/>
            <person name="Rosso M.-N."/>
            <person name="Henrissat B."/>
            <person name="Hibbett D."/>
            <person name="Martinez A.T."/>
            <person name="Grigoriev I.V."/>
        </authorList>
    </citation>
    <scope>NUCLEOTIDE SEQUENCE</scope>
    <source>
        <strain evidence="3">CIRM-BRFM 674</strain>
    </source>
</reference>
<dbReference type="InterPro" id="IPR046347">
    <property type="entry name" value="bZIP_sf"/>
</dbReference>
<accession>A0A9P5YUY6</accession>
<dbReference type="EMBL" id="MU155348">
    <property type="protein sequence ID" value="KAF9475079.1"/>
    <property type="molecule type" value="Genomic_DNA"/>
</dbReference>
<feature type="region of interest" description="Disordered" evidence="1">
    <location>
        <begin position="1"/>
        <end position="91"/>
    </location>
</feature>
<dbReference type="SUPFAM" id="SSF57959">
    <property type="entry name" value="Leucine zipper domain"/>
    <property type="match status" value="1"/>
</dbReference>
<feature type="non-terminal residue" evidence="3">
    <location>
        <position position="1"/>
    </location>
</feature>